<dbReference type="InParanoid" id="A0A3N4L258"/>
<evidence type="ECO:0000313" key="3">
    <source>
        <dbReference type="Proteomes" id="UP000277580"/>
    </source>
</evidence>
<gene>
    <name evidence="2" type="ORF">P167DRAFT_561872</name>
</gene>
<dbReference type="AlphaFoldDB" id="A0A3N4L258"/>
<evidence type="ECO:0000256" key="1">
    <source>
        <dbReference type="SAM" id="Phobius"/>
    </source>
</evidence>
<keyword evidence="1" id="KW-0472">Membrane</keyword>
<reference evidence="2 3" key="1">
    <citation type="journal article" date="2018" name="Nat. Ecol. Evol.">
        <title>Pezizomycetes genomes reveal the molecular basis of ectomycorrhizal truffle lifestyle.</title>
        <authorList>
            <person name="Murat C."/>
            <person name="Payen T."/>
            <person name="Noel B."/>
            <person name="Kuo A."/>
            <person name="Morin E."/>
            <person name="Chen J."/>
            <person name="Kohler A."/>
            <person name="Krizsan K."/>
            <person name="Balestrini R."/>
            <person name="Da Silva C."/>
            <person name="Montanini B."/>
            <person name="Hainaut M."/>
            <person name="Levati E."/>
            <person name="Barry K.W."/>
            <person name="Belfiori B."/>
            <person name="Cichocki N."/>
            <person name="Clum A."/>
            <person name="Dockter R.B."/>
            <person name="Fauchery L."/>
            <person name="Guy J."/>
            <person name="Iotti M."/>
            <person name="Le Tacon F."/>
            <person name="Lindquist E.A."/>
            <person name="Lipzen A."/>
            <person name="Malagnac F."/>
            <person name="Mello A."/>
            <person name="Molinier V."/>
            <person name="Miyauchi S."/>
            <person name="Poulain J."/>
            <person name="Riccioni C."/>
            <person name="Rubini A."/>
            <person name="Sitrit Y."/>
            <person name="Splivallo R."/>
            <person name="Traeger S."/>
            <person name="Wang M."/>
            <person name="Zifcakova L."/>
            <person name="Wipf D."/>
            <person name="Zambonelli A."/>
            <person name="Paolocci F."/>
            <person name="Nowrousian M."/>
            <person name="Ottonello S."/>
            <person name="Baldrian P."/>
            <person name="Spatafora J.W."/>
            <person name="Henrissat B."/>
            <person name="Nagy L.G."/>
            <person name="Aury J.M."/>
            <person name="Wincker P."/>
            <person name="Grigoriev I.V."/>
            <person name="Bonfante P."/>
            <person name="Martin F.M."/>
        </authorList>
    </citation>
    <scope>NUCLEOTIDE SEQUENCE [LARGE SCALE GENOMIC DNA]</scope>
    <source>
        <strain evidence="2 3">CCBAS932</strain>
    </source>
</reference>
<evidence type="ECO:0000313" key="2">
    <source>
        <dbReference type="EMBL" id="RPB16910.1"/>
    </source>
</evidence>
<dbReference type="EMBL" id="ML119107">
    <property type="protein sequence ID" value="RPB16910.1"/>
    <property type="molecule type" value="Genomic_DNA"/>
</dbReference>
<dbReference type="STRING" id="1392247.A0A3N4L258"/>
<dbReference type="OrthoDB" id="1894652at2759"/>
<dbReference type="PANTHER" id="PTHR39219:SF1">
    <property type="entry name" value="ER MEMBRANE PROTEIN COMPLEX SUBUNIT 10"/>
    <property type="match status" value="1"/>
</dbReference>
<keyword evidence="3" id="KW-1185">Reference proteome</keyword>
<name>A0A3N4L258_9PEZI</name>
<dbReference type="PANTHER" id="PTHR39219">
    <property type="entry name" value="ER MEMBRANE PROTEIN COMPLEX SUBUNIT 10"/>
    <property type="match status" value="1"/>
</dbReference>
<accession>A0A3N4L258</accession>
<organism evidence="2 3">
    <name type="scientific">Morchella conica CCBAS932</name>
    <dbReference type="NCBI Taxonomy" id="1392247"/>
    <lineage>
        <taxon>Eukaryota</taxon>
        <taxon>Fungi</taxon>
        <taxon>Dikarya</taxon>
        <taxon>Ascomycota</taxon>
        <taxon>Pezizomycotina</taxon>
        <taxon>Pezizomycetes</taxon>
        <taxon>Pezizales</taxon>
        <taxon>Morchellaceae</taxon>
        <taxon>Morchella</taxon>
    </lineage>
</organism>
<proteinExistence type="predicted"/>
<dbReference type="Proteomes" id="UP000277580">
    <property type="component" value="Unassembled WGS sequence"/>
</dbReference>
<keyword evidence="1" id="KW-0812">Transmembrane</keyword>
<keyword evidence="1" id="KW-1133">Transmembrane helix</keyword>
<protein>
    <submittedName>
        <fullName evidence="2">Uncharacterized protein</fullName>
    </submittedName>
</protein>
<feature type="transmembrane region" description="Helical" evidence="1">
    <location>
        <begin position="59"/>
        <end position="77"/>
    </location>
</feature>
<sequence>MGKAWHVQYKAGDEASSSPTVRILTQAPGPQPALNKPIVLTPDGKIPVPEVEKTFLQKYWWVLLGATLLIMTSGGGAE</sequence>